<evidence type="ECO:0000256" key="5">
    <source>
        <dbReference type="ARBA" id="ARBA00022729"/>
    </source>
</evidence>
<evidence type="ECO:0000313" key="11">
    <source>
        <dbReference type="EMBL" id="KAI5311193.1"/>
    </source>
</evidence>
<dbReference type="EMBL" id="JAJFAZ020000077">
    <property type="protein sequence ID" value="KAI5311193.1"/>
    <property type="molecule type" value="Genomic_DNA"/>
</dbReference>
<evidence type="ECO:0000256" key="7">
    <source>
        <dbReference type="ARBA" id="ARBA00023002"/>
    </source>
</evidence>
<proteinExistence type="inferred from homology"/>
<dbReference type="GO" id="GO:0009690">
    <property type="term" value="P:cytokinin metabolic process"/>
    <property type="evidence" value="ECO:0007669"/>
    <property type="project" value="InterPro"/>
</dbReference>
<dbReference type="Proteomes" id="UP001054821">
    <property type="component" value="Unassembled WGS sequence"/>
</dbReference>
<feature type="domain" description="FAD-binding PCMH-type" evidence="10">
    <location>
        <begin position="21"/>
        <end position="210"/>
    </location>
</feature>
<comment type="catalytic activity">
    <reaction evidence="9">
        <text>N(6)-dimethylallyladenine + A + H2O = 3-methyl-2-butenal + adenine + AH2</text>
        <dbReference type="Rhea" id="RHEA:13625"/>
        <dbReference type="ChEBI" id="CHEBI:13193"/>
        <dbReference type="ChEBI" id="CHEBI:15377"/>
        <dbReference type="ChEBI" id="CHEBI:15825"/>
        <dbReference type="ChEBI" id="CHEBI:16708"/>
        <dbReference type="ChEBI" id="CHEBI:17499"/>
        <dbReference type="ChEBI" id="CHEBI:17660"/>
        <dbReference type="EC" id="1.5.99.12"/>
    </reaction>
</comment>
<evidence type="ECO:0000256" key="1">
    <source>
        <dbReference type="ARBA" id="ARBA00001974"/>
    </source>
</evidence>
<protein>
    <recommendedName>
        <fullName evidence="3">cytokinin dehydrogenase</fullName>
        <ecNumber evidence="3">1.5.99.12</ecNumber>
    </recommendedName>
</protein>
<keyword evidence="6" id="KW-0274">FAD</keyword>
<keyword evidence="8" id="KW-0325">Glycoprotein</keyword>
<keyword evidence="7" id="KW-0560">Oxidoreductase</keyword>
<dbReference type="Gene3D" id="3.30.465.10">
    <property type="match status" value="1"/>
</dbReference>
<comment type="caution">
    <text evidence="11">The sequence shown here is derived from an EMBL/GenBank/DDBJ whole genome shotgun (WGS) entry which is preliminary data.</text>
</comment>
<dbReference type="PROSITE" id="PS51387">
    <property type="entry name" value="FAD_PCMH"/>
    <property type="match status" value="1"/>
</dbReference>
<name>A0AAD4UQE7_PRUDU</name>
<dbReference type="InterPro" id="IPR016166">
    <property type="entry name" value="FAD-bd_PCMH"/>
</dbReference>
<dbReference type="InterPro" id="IPR016170">
    <property type="entry name" value="Cytok_DH_C_sf"/>
</dbReference>
<dbReference type="Pfam" id="PF09265">
    <property type="entry name" value="Cytokin-bind"/>
    <property type="match status" value="1"/>
</dbReference>
<keyword evidence="5" id="KW-0732">Signal</keyword>
<dbReference type="PANTHER" id="PTHR13878">
    <property type="entry name" value="GULONOLACTONE OXIDASE"/>
    <property type="match status" value="1"/>
</dbReference>
<dbReference type="GO" id="GO:0019139">
    <property type="term" value="F:cytokinin dehydrogenase activity"/>
    <property type="evidence" value="ECO:0007669"/>
    <property type="project" value="UniProtKB-EC"/>
</dbReference>
<dbReference type="InterPro" id="IPR006094">
    <property type="entry name" value="Oxid_FAD_bind_N"/>
</dbReference>
<dbReference type="InterPro" id="IPR015345">
    <property type="entry name" value="Cytokinin_DH_FAD/cytokin-bd"/>
</dbReference>
<dbReference type="Gene3D" id="3.40.462.10">
    <property type="entry name" value="FAD-linked oxidases, C-terminal domain"/>
    <property type="match status" value="1"/>
</dbReference>
<dbReference type="InterPro" id="IPR016164">
    <property type="entry name" value="FAD-linked_Oxase-like_C"/>
</dbReference>
<dbReference type="EC" id="1.5.99.12" evidence="3"/>
<evidence type="ECO:0000313" key="12">
    <source>
        <dbReference type="Proteomes" id="UP001054821"/>
    </source>
</evidence>
<reference evidence="11 12" key="1">
    <citation type="journal article" date="2022" name="G3 (Bethesda)">
        <title>Whole-genome sequence and methylome profiling of the almond [Prunus dulcis (Mill.) D.A. Webb] cultivar 'Nonpareil'.</title>
        <authorList>
            <person name="D'Amico-Willman K.M."/>
            <person name="Ouma W.Z."/>
            <person name="Meulia T."/>
            <person name="Sideli G.M."/>
            <person name="Gradziel T.M."/>
            <person name="Fresnedo-Ramirez J."/>
        </authorList>
    </citation>
    <scope>NUCLEOTIDE SEQUENCE [LARGE SCALE GENOMIC DNA]</scope>
    <source>
        <strain evidence="11">Clone GOH B32 T37-40</strain>
    </source>
</reference>
<dbReference type="InterPro" id="IPR016169">
    <property type="entry name" value="FAD-bd_PCMH_sub2"/>
</dbReference>
<gene>
    <name evidence="11" type="ORF">L3X38_000397</name>
</gene>
<comment type="cofactor">
    <cofactor evidence="1">
        <name>FAD</name>
        <dbReference type="ChEBI" id="CHEBI:57692"/>
    </cofactor>
</comment>
<dbReference type="GO" id="GO:0071949">
    <property type="term" value="F:FAD binding"/>
    <property type="evidence" value="ECO:0007669"/>
    <property type="project" value="InterPro"/>
</dbReference>
<evidence type="ECO:0000256" key="3">
    <source>
        <dbReference type="ARBA" id="ARBA00011928"/>
    </source>
</evidence>
<sequence>MRYPPVYFLKQMNTFIIKGFMILFPEILATDTSSSLWQYYIQKRFLTSPLQLSIFGIWVLIQSSQLQLEAMATHSRARHKPKGGVVINMESLEGPEIQVYTGSSPYVDVSGGELWINILHESLKYGLAPKSWTDYLHLTIGGTLSNAGISGQAFRHGPQISNVHQLEVVTGKGEVINCSEKQNEDLFHSVLGGLGQFGIITRARISLEAAPAREHLISSENTFDYVEGFVIINRTGLLNNWRSSFNSKDPVQASQFKSDGRTLFCLELAKYFNLDKTDLINEEVENFLSRLSYIRSTLFMSEVAYIDFLDRVHVSEIKLRSKDLWDVPHPWLNLLIPKSKIHTFAEEVFGSILTATSNGPILIYPVNRSRWDNRTSVVIPEEHIFYLVAFLTSAVPLFNWN</sequence>
<evidence type="ECO:0000256" key="9">
    <source>
        <dbReference type="ARBA" id="ARBA00048224"/>
    </source>
</evidence>
<dbReference type="SUPFAM" id="SSF55103">
    <property type="entry name" value="FAD-linked oxidases, C-terminal domain"/>
    <property type="match status" value="1"/>
</dbReference>
<organism evidence="11 12">
    <name type="scientific">Prunus dulcis</name>
    <name type="common">Almond</name>
    <name type="synonym">Amygdalus dulcis</name>
    <dbReference type="NCBI Taxonomy" id="3755"/>
    <lineage>
        <taxon>Eukaryota</taxon>
        <taxon>Viridiplantae</taxon>
        <taxon>Streptophyta</taxon>
        <taxon>Embryophyta</taxon>
        <taxon>Tracheophyta</taxon>
        <taxon>Spermatophyta</taxon>
        <taxon>Magnoliopsida</taxon>
        <taxon>eudicotyledons</taxon>
        <taxon>Gunneridae</taxon>
        <taxon>Pentapetalae</taxon>
        <taxon>rosids</taxon>
        <taxon>fabids</taxon>
        <taxon>Rosales</taxon>
        <taxon>Rosaceae</taxon>
        <taxon>Amygdaloideae</taxon>
        <taxon>Amygdaleae</taxon>
        <taxon>Prunus</taxon>
    </lineage>
</organism>
<dbReference type="AlphaFoldDB" id="A0AAD4UQE7"/>
<dbReference type="InterPro" id="IPR036318">
    <property type="entry name" value="FAD-bd_PCMH-like_sf"/>
</dbReference>
<evidence type="ECO:0000256" key="6">
    <source>
        <dbReference type="ARBA" id="ARBA00022827"/>
    </source>
</evidence>
<dbReference type="Pfam" id="PF01565">
    <property type="entry name" value="FAD_binding_4"/>
    <property type="match status" value="1"/>
</dbReference>
<keyword evidence="12" id="KW-1185">Reference proteome</keyword>
<evidence type="ECO:0000259" key="10">
    <source>
        <dbReference type="PROSITE" id="PS51387"/>
    </source>
</evidence>
<accession>A0AAD4UQE7</accession>
<dbReference type="FunFam" id="3.30.465.10:FF:000021">
    <property type="entry name" value="Cytokinin dehydrogenase 1"/>
    <property type="match status" value="1"/>
</dbReference>
<evidence type="ECO:0000256" key="8">
    <source>
        <dbReference type="ARBA" id="ARBA00023180"/>
    </source>
</evidence>
<dbReference type="InterPro" id="IPR050432">
    <property type="entry name" value="FAD-linked_Oxidoreductases_BP"/>
</dbReference>
<comment type="similarity">
    <text evidence="2">Belongs to the oxygen-dependent FAD-linked oxidoreductase family.</text>
</comment>
<evidence type="ECO:0000256" key="2">
    <source>
        <dbReference type="ARBA" id="ARBA00005466"/>
    </source>
</evidence>
<keyword evidence="4" id="KW-0285">Flavoprotein</keyword>
<dbReference type="SUPFAM" id="SSF56176">
    <property type="entry name" value="FAD-binding/transporter-associated domain-like"/>
    <property type="match status" value="1"/>
</dbReference>
<evidence type="ECO:0000256" key="4">
    <source>
        <dbReference type="ARBA" id="ARBA00022630"/>
    </source>
</evidence>
<dbReference type="PANTHER" id="PTHR13878:SF53">
    <property type="entry name" value="CYTOKININ DEHYDROGENASE 6"/>
    <property type="match status" value="1"/>
</dbReference>